<feature type="compositionally biased region" description="Low complexity" evidence="1">
    <location>
        <begin position="146"/>
        <end position="184"/>
    </location>
</feature>
<dbReference type="Proteomes" id="UP000054144">
    <property type="component" value="Unassembled WGS sequence"/>
</dbReference>
<organism evidence="2 3">
    <name type="scientific">Fistulina hepatica ATCC 64428</name>
    <dbReference type="NCBI Taxonomy" id="1128425"/>
    <lineage>
        <taxon>Eukaryota</taxon>
        <taxon>Fungi</taxon>
        <taxon>Dikarya</taxon>
        <taxon>Basidiomycota</taxon>
        <taxon>Agaricomycotina</taxon>
        <taxon>Agaricomycetes</taxon>
        <taxon>Agaricomycetidae</taxon>
        <taxon>Agaricales</taxon>
        <taxon>Fistulinaceae</taxon>
        <taxon>Fistulina</taxon>
    </lineage>
</organism>
<keyword evidence="3" id="KW-1185">Reference proteome</keyword>
<protein>
    <submittedName>
        <fullName evidence="2">Uncharacterized protein</fullName>
    </submittedName>
</protein>
<accession>A0A0D7AH04</accession>
<evidence type="ECO:0000313" key="3">
    <source>
        <dbReference type="Proteomes" id="UP000054144"/>
    </source>
</evidence>
<name>A0A0D7AH04_9AGAR</name>
<feature type="region of interest" description="Disordered" evidence="1">
    <location>
        <begin position="146"/>
        <end position="191"/>
    </location>
</feature>
<dbReference type="EMBL" id="KN881674">
    <property type="protein sequence ID" value="KIY50712.1"/>
    <property type="molecule type" value="Genomic_DNA"/>
</dbReference>
<gene>
    <name evidence="2" type="ORF">FISHEDRAFT_71467</name>
</gene>
<reference evidence="2 3" key="1">
    <citation type="journal article" date="2015" name="Fungal Genet. Biol.">
        <title>Evolution of novel wood decay mechanisms in Agaricales revealed by the genome sequences of Fistulina hepatica and Cylindrobasidium torrendii.</title>
        <authorList>
            <person name="Floudas D."/>
            <person name="Held B.W."/>
            <person name="Riley R."/>
            <person name="Nagy L.G."/>
            <person name="Koehler G."/>
            <person name="Ransdell A.S."/>
            <person name="Younus H."/>
            <person name="Chow J."/>
            <person name="Chiniquy J."/>
            <person name="Lipzen A."/>
            <person name="Tritt A."/>
            <person name="Sun H."/>
            <person name="Haridas S."/>
            <person name="LaButti K."/>
            <person name="Ohm R.A."/>
            <person name="Kues U."/>
            <person name="Blanchette R.A."/>
            <person name="Grigoriev I.V."/>
            <person name="Minto R.E."/>
            <person name="Hibbett D.S."/>
        </authorList>
    </citation>
    <scope>NUCLEOTIDE SEQUENCE [LARGE SCALE GENOMIC DNA]</scope>
    <source>
        <strain evidence="2 3">ATCC 64428</strain>
    </source>
</reference>
<evidence type="ECO:0000313" key="2">
    <source>
        <dbReference type="EMBL" id="KIY50712.1"/>
    </source>
</evidence>
<proteinExistence type="predicted"/>
<evidence type="ECO:0000256" key="1">
    <source>
        <dbReference type="SAM" id="MobiDB-lite"/>
    </source>
</evidence>
<dbReference type="AlphaFoldDB" id="A0A0D7AH04"/>
<sequence length="191" mass="21111">MFKDMGFQEDEGYLAMRENYSGSYRQATYEDSHTAYAESHQTYPANSPTFPDVCASYQSTHSCGGCTGDRPQCLLPSSRHVYGDRPLYDCMSRQSSYVDGSARGAYAQLQQESMQYHQQSPQQDAQLQVQSLLPIATSHLANTLSKPSLLSPPSAQLPRPSQLQLAPVLPPSMSQSSQGMSYPYRAAPWPA</sequence>